<keyword evidence="1" id="KW-0479">Metal-binding</keyword>
<feature type="domain" description="NodB homology" evidence="4">
    <location>
        <begin position="81"/>
        <end position="259"/>
    </location>
</feature>
<dbReference type="AlphaFoldDB" id="A0A5R8K778"/>
<evidence type="ECO:0000256" key="3">
    <source>
        <dbReference type="SAM" id="MobiDB-lite"/>
    </source>
</evidence>
<dbReference type="InterPro" id="IPR002509">
    <property type="entry name" value="NODB_dom"/>
</dbReference>
<dbReference type="GO" id="GO:0005975">
    <property type="term" value="P:carbohydrate metabolic process"/>
    <property type="evidence" value="ECO:0007669"/>
    <property type="project" value="InterPro"/>
</dbReference>
<dbReference type="OrthoDB" id="2649545at2"/>
<dbReference type="PANTHER" id="PTHR10587:SF133">
    <property type="entry name" value="CHITIN DEACETYLASE 1-RELATED"/>
    <property type="match status" value="1"/>
</dbReference>
<dbReference type="Pfam" id="PF01522">
    <property type="entry name" value="Polysacc_deac_1"/>
    <property type="match status" value="1"/>
</dbReference>
<dbReference type="SUPFAM" id="SSF88713">
    <property type="entry name" value="Glycoside hydrolase/deacetylase"/>
    <property type="match status" value="1"/>
</dbReference>
<reference evidence="5 6" key="1">
    <citation type="submission" date="2019-05" db="EMBL/GenBank/DDBJ databases">
        <title>Verrucobacter flavum gen. nov., sp. nov. a new member of the family Verrucomicrobiaceae.</title>
        <authorList>
            <person name="Szuroczki S."/>
            <person name="Abbaszade G."/>
            <person name="Szabo A."/>
            <person name="Felfoldi T."/>
            <person name="Schumann P."/>
            <person name="Boka K."/>
            <person name="Keki Z."/>
            <person name="Toumi M."/>
            <person name="Toth E."/>
        </authorList>
    </citation>
    <scope>NUCLEOTIDE SEQUENCE [LARGE SCALE GENOMIC DNA]</scope>
    <source>
        <strain evidence="5 6">MG-N-17</strain>
    </source>
</reference>
<sequence length="315" mass="34564">MYLSLWFGVMLASGQTGCSTADQSAMSRPPMMPQRPMVQQQPQPQGPGYQRGLRNPDYLQIPKVPPPGARVSYNGVNITAPFVAMTFDDGPHPVHTPRLLNMLRERNIKATFYVIGRSAQAHPNIIRRILAEGHEIGNHTWDHPSLSSISELKAREQLTKSARAITAMTGYHMRTMRPPYGATNQYIKEWIHRDYGYPTIMWTVDPMDWKRPGASVVTSRILAGARPGAIILAHDIHQATIDAMPNTFDGLLSRGYKFVTVSQLLNMEMRPVASAPAPMEGPVAPTSMPSIPGPLSPTQGMGPGSPPSLMLPPGT</sequence>
<gene>
    <name evidence="5" type="ORF">FEM03_23725</name>
</gene>
<organism evidence="5 6">
    <name type="scientific">Phragmitibacter flavus</name>
    <dbReference type="NCBI Taxonomy" id="2576071"/>
    <lineage>
        <taxon>Bacteria</taxon>
        <taxon>Pseudomonadati</taxon>
        <taxon>Verrucomicrobiota</taxon>
        <taxon>Verrucomicrobiia</taxon>
        <taxon>Verrucomicrobiales</taxon>
        <taxon>Verrucomicrobiaceae</taxon>
        <taxon>Phragmitibacter</taxon>
    </lineage>
</organism>
<evidence type="ECO:0000259" key="4">
    <source>
        <dbReference type="PROSITE" id="PS51677"/>
    </source>
</evidence>
<feature type="region of interest" description="Disordered" evidence="3">
    <location>
        <begin position="277"/>
        <end position="315"/>
    </location>
</feature>
<dbReference type="CDD" id="cd10917">
    <property type="entry name" value="CE4_NodB_like_6s_7s"/>
    <property type="match status" value="1"/>
</dbReference>
<dbReference type="Gene3D" id="3.20.20.370">
    <property type="entry name" value="Glycoside hydrolase/deacetylase"/>
    <property type="match status" value="1"/>
</dbReference>
<dbReference type="Proteomes" id="UP000306196">
    <property type="component" value="Unassembled WGS sequence"/>
</dbReference>
<name>A0A5R8K778_9BACT</name>
<comment type="caution">
    <text evidence="5">The sequence shown here is derived from an EMBL/GenBank/DDBJ whole genome shotgun (WGS) entry which is preliminary data.</text>
</comment>
<evidence type="ECO:0000256" key="1">
    <source>
        <dbReference type="ARBA" id="ARBA00022723"/>
    </source>
</evidence>
<dbReference type="EMBL" id="VAUV01000030">
    <property type="protein sequence ID" value="TLD68220.1"/>
    <property type="molecule type" value="Genomic_DNA"/>
</dbReference>
<feature type="region of interest" description="Disordered" evidence="3">
    <location>
        <begin position="19"/>
        <end position="51"/>
    </location>
</feature>
<feature type="compositionally biased region" description="Low complexity" evidence="3">
    <location>
        <begin position="34"/>
        <end position="51"/>
    </location>
</feature>
<evidence type="ECO:0000256" key="2">
    <source>
        <dbReference type="ARBA" id="ARBA00022801"/>
    </source>
</evidence>
<protein>
    <submittedName>
        <fullName evidence="5">Polysaccharide deacetylase family protein</fullName>
    </submittedName>
</protein>
<dbReference type="PANTHER" id="PTHR10587">
    <property type="entry name" value="GLYCOSYL TRANSFERASE-RELATED"/>
    <property type="match status" value="1"/>
</dbReference>
<evidence type="ECO:0000313" key="5">
    <source>
        <dbReference type="EMBL" id="TLD68220.1"/>
    </source>
</evidence>
<proteinExistence type="predicted"/>
<dbReference type="PROSITE" id="PS51677">
    <property type="entry name" value="NODB"/>
    <property type="match status" value="1"/>
</dbReference>
<keyword evidence="6" id="KW-1185">Reference proteome</keyword>
<accession>A0A5R8K778</accession>
<dbReference type="GO" id="GO:0046872">
    <property type="term" value="F:metal ion binding"/>
    <property type="evidence" value="ECO:0007669"/>
    <property type="project" value="UniProtKB-KW"/>
</dbReference>
<dbReference type="InterPro" id="IPR011330">
    <property type="entry name" value="Glyco_hydro/deAcase_b/a-brl"/>
</dbReference>
<dbReference type="GO" id="GO:0016020">
    <property type="term" value="C:membrane"/>
    <property type="evidence" value="ECO:0007669"/>
    <property type="project" value="TreeGrafter"/>
</dbReference>
<dbReference type="InterPro" id="IPR050248">
    <property type="entry name" value="Polysacc_deacetylase_ArnD"/>
</dbReference>
<feature type="compositionally biased region" description="Pro residues" evidence="3">
    <location>
        <begin position="304"/>
        <end position="315"/>
    </location>
</feature>
<evidence type="ECO:0000313" key="6">
    <source>
        <dbReference type="Proteomes" id="UP000306196"/>
    </source>
</evidence>
<keyword evidence="2" id="KW-0378">Hydrolase</keyword>
<dbReference type="GO" id="GO:0016810">
    <property type="term" value="F:hydrolase activity, acting on carbon-nitrogen (but not peptide) bonds"/>
    <property type="evidence" value="ECO:0007669"/>
    <property type="project" value="InterPro"/>
</dbReference>